<gene>
    <name evidence="21" type="ORF">MUK42_12933</name>
</gene>
<feature type="region of interest" description="Disordered" evidence="19">
    <location>
        <begin position="12"/>
        <end position="38"/>
    </location>
</feature>
<keyword evidence="5" id="KW-0819">tRNA processing</keyword>
<evidence type="ECO:0000256" key="4">
    <source>
        <dbReference type="ARBA" id="ARBA00022643"/>
    </source>
</evidence>
<comment type="catalytic activity">
    <reaction evidence="16">
        <text>5,6-dihydrouridine(16) in tRNA + NAD(+) = uridine(16) in tRNA + NADH + H(+)</text>
        <dbReference type="Rhea" id="RHEA:53380"/>
        <dbReference type="Rhea" id="RHEA-COMP:13543"/>
        <dbReference type="Rhea" id="RHEA-COMP:13544"/>
        <dbReference type="ChEBI" id="CHEBI:15378"/>
        <dbReference type="ChEBI" id="CHEBI:57540"/>
        <dbReference type="ChEBI" id="CHEBI:57945"/>
        <dbReference type="ChEBI" id="CHEBI:65315"/>
        <dbReference type="ChEBI" id="CHEBI:74443"/>
        <dbReference type="EC" id="1.3.1.88"/>
    </reaction>
    <physiologicalReaction direction="right-to-left" evidence="16">
        <dbReference type="Rhea" id="RHEA:53382"/>
    </physiologicalReaction>
</comment>
<feature type="domain" description="PB1" evidence="20">
    <location>
        <begin position="76"/>
        <end position="160"/>
    </location>
</feature>
<evidence type="ECO:0000256" key="11">
    <source>
        <dbReference type="ARBA" id="ARBA00023242"/>
    </source>
</evidence>
<dbReference type="Gene3D" id="3.10.20.90">
    <property type="entry name" value="Phosphatidylinositol 3-kinase Catalytic Subunit, Chain A, domain 1"/>
    <property type="match status" value="1"/>
</dbReference>
<proteinExistence type="inferred from homology"/>
<comment type="similarity">
    <text evidence="18">Belongs to the Aux/IAA family.</text>
</comment>
<dbReference type="InterPro" id="IPR033389">
    <property type="entry name" value="AUX/IAA_dom"/>
</dbReference>
<dbReference type="GO" id="GO:0017150">
    <property type="term" value="F:tRNA dihydrouridine synthase activity"/>
    <property type="evidence" value="ECO:0007669"/>
    <property type="project" value="InterPro"/>
</dbReference>
<dbReference type="EMBL" id="CP097510">
    <property type="protein sequence ID" value="URE26041.1"/>
    <property type="molecule type" value="Genomic_DNA"/>
</dbReference>
<evidence type="ECO:0000256" key="8">
    <source>
        <dbReference type="ARBA" id="ARBA00023015"/>
    </source>
</evidence>
<comment type="catalytic activity">
    <reaction evidence="17">
        <text>5,6-dihydrouridine(17) in tRNA + NADP(+) = uridine(17) in tRNA + NADPH + H(+)</text>
        <dbReference type="Rhea" id="RHEA:53368"/>
        <dbReference type="Rhea" id="RHEA-COMP:13541"/>
        <dbReference type="Rhea" id="RHEA-COMP:13542"/>
        <dbReference type="ChEBI" id="CHEBI:15378"/>
        <dbReference type="ChEBI" id="CHEBI:57783"/>
        <dbReference type="ChEBI" id="CHEBI:58349"/>
        <dbReference type="ChEBI" id="CHEBI:65315"/>
        <dbReference type="ChEBI" id="CHEBI:74443"/>
        <dbReference type="EC" id="1.3.1.88"/>
    </reaction>
    <physiologicalReaction direction="right-to-left" evidence="17">
        <dbReference type="Rhea" id="RHEA:53370"/>
    </physiologicalReaction>
</comment>
<dbReference type="InterPro" id="IPR013785">
    <property type="entry name" value="Aldolase_TIM"/>
</dbReference>
<comment type="catalytic activity">
    <reaction evidence="15">
        <text>5,6-dihydrouridine(16) in tRNA + NADP(+) = uridine(16) in tRNA + NADPH + H(+)</text>
        <dbReference type="Rhea" id="RHEA:53376"/>
        <dbReference type="Rhea" id="RHEA-COMP:13543"/>
        <dbReference type="Rhea" id="RHEA-COMP:13544"/>
        <dbReference type="ChEBI" id="CHEBI:15378"/>
        <dbReference type="ChEBI" id="CHEBI:57783"/>
        <dbReference type="ChEBI" id="CHEBI:58349"/>
        <dbReference type="ChEBI" id="CHEBI:65315"/>
        <dbReference type="ChEBI" id="CHEBI:74443"/>
        <dbReference type="EC" id="1.3.1.88"/>
    </reaction>
    <physiologicalReaction direction="right-to-left" evidence="15">
        <dbReference type="Rhea" id="RHEA:53378"/>
    </physiologicalReaction>
</comment>
<evidence type="ECO:0000313" key="22">
    <source>
        <dbReference type="Proteomes" id="UP001055439"/>
    </source>
</evidence>
<dbReference type="GO" id="GO:0050660">
    <property type="term" value="F:flavin adenine dinucleotide binding"/>
    <property type="evidence" value="ECO:0007669"/>
    <property type="project" value="InterPro"/>
</dbReference>
<evidence type="ECO:0000256" key="15">
    <source>
        <dbReference type="ARBA" id="ARBA00047652"/>
    </source>
</evidence>
<keyword evidence="22" id="KW-1185">Reference proteome</keyword>
<dbReference type="InterPro" id="IPR018517">
    <property type="entry name" value="tRNA_hU_synthase_CS"/>
</dbReference>
<keyword evidence="6" id="KW-0521">NADP</keyword>
<evidence type="ECO:0000256" key="2">
    <source>
        <dbReference type="ARBA" id="ARBA00004123"/>
    </source>
</evidence>
<accession>A0A9E7H3C2</accession>
<dbReference type="AlphaFoldDB" id="A0A9E7H3C2"/>
<feature type="region of interest" description="Disordered" evidence="19">
    <location>
        <begin position="162"/>
        <end position="216"/>
    </location>
</feature>
<keyword evidence="3" id="KW-0285">Flavoprotein</keyword>
<evidence type="ECO:0000313" key="21">
    <source>
        <dbReference type="EMBL" id="URE26041.1"/>
    </source>
</evidence>
<dbReference type="PANTHER" id="PTHR11082:SF5">
    <property type="entry name" value="TRNA-DIHYDROURIDINE(16_17) SYNTHASE [NAD(P)(+)]-LIKE"/>
    <property type="match status" value="1"/>
</dbReference>
<evidence type="ECO:0000256" key="10">
    <source>
        <dbReference type="ARBA" id="ARBA00023163"/>
    </source>
</evidence>
<dbReference type="InterPro" id="IPR035587">
    <property type="entry name" value="DUS-like_FMN-bd"/>
</dbReference>
<dbReference type="Proteomes" id="UP001055439">
    <property type="component" value="Chromosome 8"/>
</dbReference>
<evidence type="ECO:0000259" key="20">
    <source>
        <dbReference type="PROSITE" id="PS51745"/>
    </source>
</evidence>
<dbReference type="PANTHER" id="PTHR11082">
    <property type="entry name" value="TRNA-DIHYDROURIDINE SYNTHASE"/>
    <property type="match status" value="1"/>
</dbReference>
<evidence type="ECO:0000256" key="7">
    <source>
        <dbReference type="ARBA" id="ARBA00023002"/>
    </source>
</evidence>
<evidence type="ECO:0000256" key="16">
    <source>
        <dbReference type="ARBA" id="ARBA00048934"/>
    </source>
</evidence>
<evidence type="ECO:0000256" key="13">
    <source>
        <dbReference type="ARBA" id="ARBA00038313"/>
    </source>
</evidence>
<comment type="catalytic activity">
    <reaction evidence="14">
        <text>5,6-dihydrouridine(17) in tRNA + NAD(+) = uridine(17) in tRNA + NADH + H(+)</text>
        <dbReference type="Rhea" id="RHEA:53372"/>
        <dbReference type="Rhea" id="RHEA-COMP:13541"/>
        <dbReference type="Rhea" id="RHEA-COMP:13542"/>
        <dbReference type="ChEBI" id="CHEBI:15378"/>
        <dbReference type="ChEBI" id="CHEBI:57540"/>
        <dbReference type="ChEBI" id="CHEBI:57945"/>
        <dbReference type="ChEBI" id="CHEBI:65315"/>
        <dbReference type="ChEBI" id="CHEBI:74443"/>
        <dbReference type="EC" id="1.3.1.88"/>
    </reaction>
    <physiologicalReaction direction="right-to-left" evidence="14">
        <dbReference type="Rhea" id="RHEA:53374"/>
    </physiologicalReaction>
</comment>
<comment type="function">
    <text evidence="18">Aux/IAA proteins are short-lived transcriptional factors that function as repressors of early auxin response genes at low auxin concentrations.</text>
</comment>
<evidence type="ECO:0000256" key="18">
    <source>
        <dbReference type="RuleBase" id="RU004549"/>
    </source>
</evidence>
<evidence type="ECO:0000256" key="5">
    <source>
        <dbReference type="ARBA" id="ARBA00022694"/>
    </source>
</evidence>
<evidence type="ECO:0000256" key="12">
    <source>
        <dbReference type="ARBA" id="ARBA00023294"/>
    </source>
</evidence>
<comment type="subunit">
    <text evidence="18">Homodimers and heterodimers.</text>
</comment>
<evidence type="ECO:0000256" key="3">
    <source>
        <dbReference type="ARBA" id="ARBA00022630"/>
    </source>
</evidence>
<dbReference type="GO" id="GO:0009734">
    <property type="term" value="P:auxin-activated signaling pathway"/>
    <property type="evidence" value="ECO:0007669"/>
    <property type="project" value="UniProtKB-UniRule"/>
</dbReference>
<evidence type="ECO:0000256" key="14">
    <source>
        <dbReference type="ARBA" id="ARBA00047287"/>
    </source>
</evidence>
<dbReference type="SUPFAM" id="SSF51395">
    <property type="entry name" value="FMN-linked oxidoreductases"/>
    <property type="match status" value="1"/>
</dbReference>
<keyword evidence="11 18" id="KW-0539">Nucleus</keyword>
<dbReference type="PROSITE" id="PS51745">
    <property type="entry name" value="PB1"/>
    <property type="match status" value="1"/>
</dbReference>
<evidence type="ECO:0000256" key="17">
    <source>
        <dbReference type="ARBA" id="ARBA00049467"/>
    </source>
</evidence>
<evidence type="ECO:0000256" key="6">
    <source>
        <dbReference type="ARBA" id="ARBA00022857"/>
    </source>
</evidence>
<dbReference type="FunFam" id="3.20.20.70:FF:000162">
    <property type="entry name" value="tRNA-dihydrouridine(16/17) synthase [NAD(P)(+)]-like"/>
    <property type="match status" value="1"/>
</dbReference>
<sequence length="868" mass="97472">MEDLDNLKATELTLGLPGTDAPEKPSLASTTGATKRTNEECFSPAAKKQVVGWPPVRSYRMNSIRVRKMEAEDSTGIYVKVGMDGAPYLRKVDLRVYNSYKELMEALNYMFKCFSLGWAEGHEESGYAITYEDKDGDWMLVGDVPWDPREVEARRFVTQWGKGYNPTEDATPKPENIETAGEGEGGGGHAMQQLQHHQRSTGGPNAAGPAPGPLRRRCEGTAMGAITLDLRPGFGIGPFNLDEYWYVLIDCEWWPQNEPLKLDIVISFPDHGFHLRFDPWSQRLRLIEVYDVKRLQMRYANSLIGKVGVGSLLDKASVPPLPAGSLYMEEVHAKDVWTELGRPCGIHQKQMKEHFNLVILLKIASRQAQNGNKVSSFVGYSDLSLPSLRVSSFVGHSDLSLPSLRMRLGFHMKLDGKQACSIIRAVDSVLHGYNTILTKWDGERMRFRPLHSSVAAAYKPHPEARLLRRLNPISFMAADPPPPPLESEEDPDERLCAALDSCSFSDPPPLSPTEPIGRPLSGEIRVDRAWAHWNRLGAPKLVVAPMVDNSELPFRMLCRKYGAEAAYTPMLHSRIFSENEKYRSMEFTTCKEDRPLFVQFCANDPDVLLESAKMVEPYCDYVDINLGCPQRIARRGNYGAFLMDNLPLIKSLVQKLSQTLQVPVSCKIRIFPNLQDTIAYARMLEEAGCALLAVHGRTRDEKDGKKFRADWNAIKAVKDAIGIPVLANGNIRHMGDVYDCLDHTGADGVLSAESLLENPALFAGFRTREPKENNADEIKDNGGLDQGDLVVEYLKFCEQYPVPWRMVRSHVHKMLGDWFRIHPQVREELNAQSKLTFEWLRDMVKRLKQLGGGIPLYTQANTAARGNS</sequence>
<evidence type="ECO:0000256" key="1">
    <source>
        <dbReference type="ARBA" id="ARBA00001917"/>
    </source>
</evidence>
<dbReference type="Gene3D" id="3.20.20.70">
    <property type="entry name" value="Aldolase class I"/>
    <property type="match status" value="1"/>
</dbReference>
<dbReference type="InterPro" id="IPR005373">
    <property type="entry name" value="PHAF1"/>
</dbReference>
<keyword evidence="7" id="KW-0560">Oxidoreductase</keyword>
<keyword evidence="8 18" id="KW-0805">Transcription regulation</keyword>
<comment type="subcellular location">
    <subcellularLocation>
        <location evidence="2 18">Nucleus</location>
    </subcellularLocation>
</comment>
<evidence type="ECO:0000256" key="9">
    <source>
        <dbReference type="ARBA" id="ARBA00023027"/>
    </source>
</evidence>
<keyword evidence="18" id="KW-0678">Repressor</keyword>
<keyword evidence="10 18" id="KW-0804">Transcription</keyword>
<dbReference type="GO" id="GO:0005634">
    <property type="term" value="C:nucleus"/>
    <property type="evidence" value="ECO:0007669"/>
    <property type="project" value="UniProtKB-SubCell"/>
</dbReference>
<dbReference type="SUPFAM" id="SSF54277">
    <property type="entry name" value="CAD &amp; PB1 domains"/>
    <property type="match status" value="1"/>
</dbReference>
<dbReference type="InterPro" id="IPR053793">
    <property type="entry name" value="PB1-like"/>
</dbReference>
<dbReference type="OrthoDB" id="272303at2759"/>
<name>A0A9E7H3C2_9LILI</name>
<comment type="cofactor">
    <cofactor evidence="1">
        <name>FMN</name>
        <dbReference type="ChEBI" id="CHEBI:58210"/>
    </cofactor>
</comment>
<keyword evidence="9" id="KW-0520">NAD</keyword>
<reference evidence="21" key="1">
    <citation type="submission" date="2022-05" db="EMBL/GenBank/DDBJ databases">
        <title>The Musa troglodytarum L. genome provides insights into the mechanism of non-climacteric behaviour and enrichment of carotenoids.</title>
        <authorList>
            <person name="Wang J."/>
        </authorList>
    </citation>
    <scope>NUCLEOTIDE SEQUENCE</scope>
    <source>
        <tissue evidence="21">Leaf</tissue>
    </source>
</reference>
<dbReference type="CDD" id="cd02801">
    <property type="entry name" value="DUS_like_FMN"/>
    <property type="match status" value="1"/>
</dbReference>
<keyword evidence="12 18" id="KW-0927">Auxin signaling pathway</keyword>
<comment type="similarity">
    <text evidence="13">Belongs to the Dus family. Dus1 subfamily.</text>
</comment>
<dbReference type="PROSITE" id="PS01136">
    <property type="entry name" value="UPF0034"/>
    <property type="match status" value="1"/>
</dbReference>
<dbReference type="Pfam" id="PF03676">
    <property type="entry name" value="PHAF1"/>
    <property type="match status" value="1"/>
</dbReference>
<dbReference type="Pfam" id="PF01207">
    <property type="entry name" value="Dus"/>
    <property type="match status" value="1"/>
</dbReference>
<keyword evidence="4" id="KW-0288">FMN</keyword>
<dbReference type="Pfam" id="PF02309">
    <property type="entry name" value="AUX_IAA"/>
    <property type="match status" value="1"/>
</dbReference>
<evidence type="ECO:0000256" key="19">
    <source>
        <dbReference type="SAM" id="MobiDB-lite"/>
    </source>
</evidence>
<organism evidence="21 22">
    <name type="scientific">Musa troglodytarum</name>
    <name type="common">fe'i banana</name>
    <dbReference type="NCBI Taxonomy" id="320322"/>
    <lineage>
        <taxon>Eukaryota</taxon>
        <taxon>Viridiplantae</taxon>
        <taxon>Streptophyta</taxon>
        <taxon>Embryophyta</taxon>
        <taxon>Tracheophyta</taxon>
        <taxon>Spermatophyta</taxon>
        <taxon>Magnoliopsida</taxon>
        <taxon>Liliopsida</taxon>
        <taxon>Zingiberales</taxon>
        <taxon>Musaceae</taxon>
        <taxon>Musa</taxon>
    </lineage>
</organism>
<protein>
    <recommendedName>
        <fullName evidence="18">Auxin-responsive protein</fullName>
    </recommendedName>
</protein>